<feature type="chain" id="PRO_5018177677" evidence="1">
    <location>
        <begin position="30"/>
        <end position="559"/>
    </location>
</feature>
<comment type="caution">
    <text evidence="2">The sequence shown here is derived from an EMBL/GenBank/DDBJ whole genome shotgun (WGS) entry which is preliminary data.</text>
</comment>
<dbReference type="EMBL" id="REFR01000009">
    <property type="protein sequence ID" value="RMB12076.1"/>
    <property type="molecule type" value="Genomic_DNA"/>
</dbReference>
<evidence type="ECO:0000256" key="1">
    <source>
        <dbReference type="SAM" id="SignalP"/>
    </source>
</evidence>
<protein>
    <submittedName>
        <fullName evidence="2">Uncharacterized protein DUF885</fullName>
    </submittedName>
</protein>
<dbReference type="AlphaFoldDB" id="A0A3M0CX78"/>
<dbReference type="Proteomes" id="UP000271227">
    <property type="component" value="Unassembled WGS sequence"/>
</dbReference>
<evidence type="ECO:0000313" key="2">
    <source>
        <dbReference type="EMBL" id="RMB12076.1"/>
    </source>
</evidence>
<evidence type="ECO:0000313" key="3">
    <source>
        <dbReference type="Proteomes" id="UP000271227"/>
    </source>
</evidence>
<dbReference type="PANTHER" id="PTHR33361">
    <property type="entry name" value="GLR0591 PROTEIN"/>
    <property type="match status" value="1"/>
</dbReference>
<dbReference type="RefSeq" id="WP_121937287.1">
    <property type="nucleotide sequence ID" value="NZ_REFR01000009.1"/>
</dbReference>
<accession>A0A3M0CX78</accession>
<dbReference type="PANTHER" id="PTHR33361:SF2">
    <property type="entry name" value="DUF885 DOMAIN-CONTAINING PROTEIN"/>
    <property type="match status" value="1"/>
</dbReference>
<dbReference type="InParanoid" id="A0A3M0CX78"/>
<dbReference type="Pfam" id="PF05960">
    <property type="entry name" value="DUF885"/>
    <property type="match status" value="2"/>
</dbReference>
<organism evidence="2 3">
    <name type="scientific">Eilatimonas milleporae</name>
    <dbReference type="NCBI Taxonomy" id="911205"/>
    <lineage>
        <taxon>Bacteria</taxon>
        <taxon>Pseudomonadati</taxon>
        <taxon>Pseudomonadota</taxon>
        <taxon>Alphaproteobacteria</taxon>
        <taxon>Kordiimonadales</taxon>
        <taxon>Kordiimonadaceae</taxon>
        <taxon>Eilatimonas</taxon>
    </lineage>
</organism>
<feature type="signal peptide" evidence="1">
    <location>
        <begin position="1"/>
        <end position="29"/>
    </location>
</feature>
<proteinExistence type="predicted"/>
<sequence>MFKTGMKGVCAVFVVCWMAVAVLPAGAEAAGPPDGTGSYEDLVALFQEFREWKTPPKVNGLVDYGRRAVDRRRADLRAFQGRLGDMGVARWSRPQQVDYLAVRAQLDQHDFYLNVSRLWSRDPGFYVDRMLRVTFTDLPVSGEARETFETELAAISALTKQARQNLTEAAGDYADLAIHNLTHADGVGHGHPYRDVPPAGVIGWYEDLAGRARTAQPDLLPAITAAADAVKAFHVWLRESRAGMTAPAGVGKRAFDWYLKQVKLMPYGPDEVVALGRRELERLWAFYALEQHRNRDLPVLSLPASREEYELRIKETDEMIRAWLVEDEIISIPDYIPGDWVSMGFNVPWIERPQGPNFWEQIQYRDPSPDHLHAVIPGHRYDGWVERNSTHPIRRHISDGGRSEGWAVYLEEMGLQLGLFETRPRTRELIYIFGIFRAVRTVGDVLMQSNEMTTAEAAAYWMDWTPFLDPDVARVDAEIYLRRPPGYGLGYTVGMFQMQELLADRKHQLGDAFALKDFHDAFMAAGRLPMSLIRWEMTGLDDEIAAFWQHTPLSKAKLN</sequence>
<reference evidence="2 3" key="1">
    <citation type="submission" date="2018-10" db="EMBL/GenBank/DDBJ databases">
        <title>Genomic Encyclopedia of Archaeal and Bacterial Type Strains, Phase II (KMG-II): from individual species to whole genera.</title>
        <authorList>
            <person name="Goeker M."/>
        </authorList>
    </citation>
    <scope>NUCLEOTIDE SEQUENCE [LARGE SCALE GENOMIC DNA]</scope>
    <source>
        <strain evidence="2 3">DSM 25217</strain>
    </source>
</reference>
<dbReference type="InterPro" id="IPR010281">
    <property type="entry name" value="DUF885"/>
</dbReference>
<keyword evidence="3" id="KW-1185">Reference proteome</keyword>
<dbReference type="OrthoDB" id="7277554at2"/>
<name>A0A3M0CX78_9PROT</name>
<gene>
    <name evidence="2" type="ORF">BXY39_0566</name>
</gene>
<keyword evidence="1" id="KW-0732">Signal</keyword>